<comment type="caution">
    <text evidence="3">The sequence shown here is derived from an EMBL/GenBank/DDBJ whole genome shotgun (WGS) entry which is preliminary data.</text>
</comment>
<dbReference type="InterPro" id="IPR000246">
    <property type="entry name" value="Peptidase_T2"/>
</dbReference>
<dbReference type="VEuPathDB" id="FungiDB:QG37_03939"/>
<dbReference type="GO" id="GO:0051604">
    <property type="term" value="P:protein maturation"/>
    <property type="evidence" value="ECO:0007669"/>
    <property type="project" value="TreeGrafter"/>
</dbReference>
<dbReference type="VEuPathDB" id="FungiDB:CJI97_002770"/>
<dbReference type="Gene3D" id="3.60.20.30">
    <property type="entry name" value="(Glycosyl)asparaginase"/>
    <property type="match status" value="1"/>
</dbReference>
<dbReference type="Pfam" id="PF01112">
    <property type="entry name" value="Asparaginase_2"/>
    <property type="match status" value="1"/>
</dbReference>
<proteinExistence type="predicted"/>
<dbReference type="AlphaFoldDB" id="A0A0L0NYQ2"/>
<dbReference type="InterPro" id="IPR029055">
    <property type="entry name" value="Ntn_hydrolases_N"/>
</dbReference>
<dbReference type="VEuPathDB" id="FungiDB:B9J08_002717"/>
<dbReference type="SUPFAM" id="SSF56235">
    <property type="entry name" value="N-terminal nucleophile aminohydrolases (Ntn hydrolases)"/>
    <property type="match status" value="1"/>
</dbReference>
<dbReference type="Proteomes" id="UP000037122">
    <property type="component" value="Unassembled WGS sequence"/>
</dbReference>
<evidence type="ECO:0000313" key="4">
    <source>
        <dbReference type="Proteomes" id="UP000037122"/>
    </source>
</evidence>
<feature type="site" description="Cleavage; by autolysis" evidence="2">
    <location>
        <begin position="160"/>
        <end position="161"/>
    </location>
</feature>
<accession>A0A0L0NYQ2</accession>
<protein>
    <submittedName>
        <fullName evidence="3">Uncharacterized protein</fullName>
    </submittedName>
</protein>
<sequence length="331" mass="36445">MAFLVIHVGAGNHPESQKEDYKRLLRTALRSRSFVQSSAIIERSPLTNTGYGSSLDRFGKASCDCTLVQSTDGAVDVLSLLGVDDKTSPTRECVQVKKKIDDEFSSVDKLGLLKPTVLQYEKIRDQFGTGESSSLVLSNSKALYEKYKNLTSAPIESIQDTIGVLHWDKKLSMATSSGGTFLKFPGRVSCAGIYGSGIAHIEMENLSISCMCSGNGDDIIKIRLASIVADNLLQSHKKEKWPEYPKVIVDSIIEQSRHASLSGLNDKSEPIIYVGVLAVIRIGERATLIYCHSTESFYFGFLNFKGEREIVLSRQLDKSHIGSFVSGQYKL</sequence>
<dbReference type="VEuPathDB" id="FungiDB:CJJ07_005242"/>
<gene>
    <name evidence="3" type="ORF">QG37_03939</name>
</gene>
<organism evidence="3 4">
    <name type="scientific">Candidozyma auris</name>
    <name type="common">Yeast</name>
    <name type="synonym">Candida auris</name>
    <dbReference type="NCBI Taxonomy" id="498019"/>
    <lineage>
        <taxon>Eukaryota</taxon>
        <taxon>Fungi</taxon>
        <taxon>Dikarya</taxon>
        <taxon>Ascomycota</taxon>
        <taxon>Saccharomycotina</taxon>
        <taxon>Pichiomycetes</taxon>
        <taxon>Metschnikowiaceae</taxon>
        <taxon>Candidozyma</taxon>
    </lineage>
</organism>
<dbReference type="GO" id="GO:0005737">
    <property type="term" value="C:cytoplasm"/>
    <property type="evidence" value="ECO:0007669"/>
    <property type="project" value="TreeGrafter"/>
</dbReference>
<dbReference type="VEuPathDB" id="FungiDB:CJJ09_001377"/>
<evidence type="ECO:0000256" key="1">
    <source>
        <dbReference type="PIRSR" id="PIRSR600246-1"/>
    </source>
</evidence>
<dbReference type="EMBL" id="LGST01000026">
    <property type="protein sequence ID" value="KND99144.1"/>
    <property type="molecule type" value="Genomic_DNA"/>
</dbReference>
<reference evidence="4" key="1">
    <citation type="journal article" date="2015" name="BMC Genomics">
        <title>Draft genome of a commonly misdiagnosed multidrug resistant pathogen Candida auris.</title>
        <authorList>
            <person name="Chatterjee S."/>
            <person name="Alampalli S.V."/>
            <person name="Nageshan R.K."/>
            <person name="Chettiar S.T."/>
            <person name="Joshi S."/>
            <person name="Tatu U.S."/>
        </authorList>
    </citation>
    <scope>NUCLEOTIDE SEQUENCE [LARGE SCALE GENOMIC DNA]</scope>
    <source>
        <strain evidence="4">6684</strain>
    </source>
</reference>
<name>A0A0L0NYQ2_CANAR</name>
<evidence type="ECO:0000313" key="3">
    <source>
        <dbReference type="EMBL" id="KND99144.1"/>
    </source>
</evidence>
<dbReference type="PANTHER" id="PTHR10188:SF8">
    <property type="entry name" value="THREONINE ASPARTASE 1"/>
    <property type="match status" value="1"/>
</dbReference>
<dbReference type="PANTHER" id="PTHR10188">
    <property type="entry name" value="L-ASPARAGINASE"/>
    <property type="match status" value="1"/>
</dbReference>
<dbReference type="GO" id="GO:0004298">
    <property type="term" value="F:threonine-type endopeptidase activity"/>
    <property type="evidence" value="ECO:0007669"/>
    <property type="project" value="TreeGrafter"/>
</dbReference>
<feature type="active site" description="Nucleophile" evidence="1">
    <location>
        <position position="161"/>
    </location>
</feature>
<dbReference type="VEuPathDB" id="FungiDB:CJI96_0000559"/>
<evidence type="ECO:0000256" key="2">
    <source>
        <dbReference type="PIRSR" id="PIRSR600246-3"/>
    </source>
</evidence>